<dbReference type="EMBL" id="LYRP01000001">
    <property type="protein sequence ID" value="OAT78935.1"/>
    <property type="molecule type" value="Genomic_DNA"/>
</dbReference>
<reference evidence="2" key="1">
    <citation type="submission" date="2016-05" db="EMBL/GenBank/DDBJ databases">
        <authorList>
            <person name="Behera P."/>
            <person name="Vaishampayan P."/>
            <person name="Singh N."/>
            <person name="Raina V."/>
            <person name="Suar M."/>
            <person name="Pattnaik A."/>
            <person name="Rastogi G."/>
        </authorList>
    </citation>
    <scope>NUCLEOTIDE SEQUENCE [LARGE SCALE GENOMIC DNA]</scope>
    <source>
        <strain evidence="2">MP23</strain>
    </source>
</reference>
<sequence>MIISGTERTTCRNQGAALSDEAEVGAKKMTTDAVSIQLTGGHTVTALALLPALNRLSTMLSAVIAAPIWSLSLSFTDHQCLCIFGHTVVFFEKVM</sequence>
<protein>
    <submittedName>
        <fullName evidence="1">Uncharacterized protein</fullName>
    </submittedName>
</protein>
<comment type="caution">
    <text evidence="1">The sequence shown here is derived from an EMBL/GenBank/DDBJ whole genome shotgun (WGS) entry which is preliminary data.</text>
</comment>
<gene>
    <name evidence="1" type="ORF">A9B99_04365</name>
</gene>
<name>A0A1B7L9D8_9ENTR</name>
<evidence type="ECO:0000313" key="2">
    <source>
        <dbReference type="Proteomes" id="UP000078225"/>
    </source>
</evidence>
<keyword evidence="2" id="KW-1185">Reference proteome</keyword>
<proteinExistence type="predicted"/>
<accession>A0A1B7L9D8</accession>
<organism evidence="1 2">
    <name type="scientific">Mangrovibacter phragmitis</name>
    <dbReference type="NCBI Taxonomy" id="1691903"/>
    <lineage>
        <taxon>Bacteria</taxon>
        <taxon>Pseudomonadati</taxon>
        <taxon>Pseudomonadota</taxon>
        <taxon>Gammaproteobacteria</taxon>
        <taxon>Enterobacterales</taxon>
        <taxon>Enterobacteriaceae</taxon>
        <taxon>Mangrovibacter</taxon>
    </lineage>
</organism>
<dbReference type="Proteomes" id="UP000078225">
    <property type="component" value="Unassembled WGS sequence"/>
</dbReference>
<dbReference type="AlphaFoldDB" id="A0A1B7L9D8"/>
<evidence type="ECO:0000313" key="1">
    <source>
        <dbReference type="EMBL" id="OAT78935.1"/>
    </source>
</evidence>